<comment type="similarity">
    <text evidence="1 4 7">Belongs to the aldehyde dehydrogenase family.</text>
</comment>
<feature type="active site" evidence="5 6">
    <location>
        <position position="229"/>
    </location>
</feature>
<dbReference type="InterPro" id="IPR016162">
    <property type="entry name" value="Ald_DH_N"/>
</dbReference>
<dbReference type="STRING" id="1304275.C41B8_06557"/>
<feature type="domain" description="Aldehyde dehydrogenase" evidence="8">
    <location>
        <begin position="23"/>
        <end position="454"/>
    </location>
</feature>
<dbReference type="InterPro" id="IPR016160">
    <property type="entry name" value="Ald_DH_CS_CYS"/>
</dbReference>
<protein>
    <recommendedName>
        <fullName evidence="4">Aldehyde dehydrogenase</fullName>
    </recommendedName>
</protein>
<evidence type="ECO:0000259" key="8">
    <source>
        <dbReference type="Pfam" id="PF00171"/>
    </source>
</evidence>
<evidence type="ECO:0000256" key="7">
    <source>
        <dbReference type="RuleBase" id="RU003345"/>
    </source>
</evidence>
<sequence length="485" mass="53711">MNSAAQPTTPFAETMVETDPARIHRLFEGQQPKALALRGSSAAERIAKLKRLRELMFEKREAIHAACHADFAKPAAEVEVTEILPVVAEAHHAMRKLKSWMKPKRKRPTLLMFGTSAEVRTEPRGVCLIISPWNYPINLSLGPLVSAIAAGNTVILKPSEMTPHCAAFLQEFLAELFDEDEVAVVQGAVQTSQTLLELPFDHIFFTGSPAVGRIVMGAAAKHLTSVTLELGGKSPVIVDRSAKIKTAATTLIWGKFANNGQTCIAPDYVYVHEAIRDEFIAACREALDALYGPREKLAENDDYCRIVNTKHYERVRGLLDDAIERGAKLPVGTVPANDDRFLAPTLLTQVNEDARIMEEEIFGPLLPILSYTDIEQPIASINARPKPLALYVYATDNDVIETVLSRTSAGGSCVNQAMMHFLHGQLPFGGVNNSGIGNSHGHYGYMAFSHERSVLRDRFSLAFLFRPPYNAFTRWFIRFAVRWLS</sequence>
<dbReference type="AlphaFoldDB" id="A0A084INE1"/>
<dbReference type="InterPro" id="IPR012394">
    <property type="entry name" value="Aldehyde_DH_NAD(P)"/>
</dbReference>
<keyword evidence="2 4" id="KW-0560">Oxidoreductase</keyword>
<dbReference type="PIRSF" id="PIRSF036492">
    <property type="entry name" value="ALDH"/>
    <property type="match status" value="1"/>
</dbReference>
<dbReference type="PATRIC" id="fig|1304275.5.peg.1341"/>
<dbReference type="InterPro" id="IPR029510">
    <property type="entry name" value="Ald_DH_CS_GLU"/>
</dbReference>
<dbReference type="InterPro" id="IPR015590">
    <property type="entry name" value="Aldehyde_DH_dom"/>
</dbReference>
<dbReference type="PROSITE" id="PS00070">
    <property type="entry name" value="ALDEHYDE_DEHYDR_CYS"/>
    <property type="match status" value="1"/>
</dbReference>
<evidence type="ECO:0000256" key="2">
    <source>
        <dbReference type="ARBA" id="ARBA00023002"/>
    </source>
</evidence>
<dbReference type="CDD" id="cd07134">
    <property type="entry name" value="ALDH_AlkH-like"/>
    <property type="match status" value="1"/>
</dbReference>
<dbReference type="Gene3D" id="3.40.605.10">
    <property type="entry name" value="Aldehyde Dehydrogenase, Chain A, domain 1"/>
    <property type="match status" value="1"/>
</dbReference>
<dbReference type="Gene3D" id="3.40.309.10">
    <property type="entry name" value="Aldehyde Dehydrogenase, Chain A, domain 2"/>
    <property type="match status" value="1"/>
</dbReference>
<dbReference type="eggNOG" id="COG1012">
    <property type="taxonomic scope" value="Bacteria"/>
</dbReference>
<dbReference type="EMBL" id="APNK01000006">
    <property type="protein sequence ID" value="KEZ78225.1"/>
    <property type="molecule type" value="Genomic_DNA"/>
</dbReference>
<keyword evidence="3" id="KW-0520">NAD</keyword>
<evidence type="ECO:0000313" key="10">
    <source>
        <dbReference type="Proteomes" id="UP000028302"/>
    </source>
</evidence>
<keyword evidence="10" id="KW-1185">Reference proteome</keyword>
<evidence type="ECO:0000256" key="3">
    <source>
        <dbReference type="ARBA" id="ARBA00023027"/>
    </source>
</evidence>
<dbReference type="PROSITE" id="PS00687">
    <property type="entry name" value="ALDEHYDE_DEHYDR_GLU"/>
    <property type="match status" value="1"/>
</dbReference>
<dbReference type="GO" id="GO:0005737">
    <property type="term" value="C:cytoplasm"/>
    <property type="evidence" value="ECO:0007669"/>
    <property type="project" value="TreeGrafter"/>
</dbReference>
<dbReference type="PANTHER" id="PTHR43570:SF20">
    <property type="entry name" value="ALDEHYDE DEHYDROGENASE ALDX-RELATED"/>
    <property type="match status" value="1"/>
</dbReference>
<dbReference type="SUPFAM" id="SSF53720">
    <property type="entry name" value="ALDH-like"/>
    <property type="match status" value="1"/>
</dbReference>
<proteinExistence type="inferred from homology"/>
<dbReference type="OrthoDB" id="9812625at2"/>
<dbReference type="PANTHER" id="PTHR43570">
    <property type="entry name" value="ALDEHYDE DEHYDROGENASE"/>
    <property type="match status" value="1"/>
</dbReference>
<evidence type="ECO:0000256" key="6">
    <source>
        <dbReference type="PROSITE-ProRule" id="PRU10007"/>
    </source>
</evidence>
<accession>A0A084INE1</accession>
<dbReference type="Pfam" id="PF00171">
    <property type="entry name" value="Aldedh"/>
    <property type="match status" value="1"/>
</dbReference>
<dbReference type="Proteomes" id="UP000028302">
    <property type="component" value="Unassembled WGS sequence"/>
</dbReference>
<dbReference type="FunFam" id="3.40.309.10:FF:000003">
    <property type="entry name" value="Aldehyde dehydrogenase"/>
    <property type="match status" value="1"/>
</dbReference>
<dbReference type="InterPro" id="IPR016161">
    <property type="entry name" value="Ald_DH/histidinol_DH"/>
</dbReference>
<comment type="caution">
    <text evidence="9">The sequence shown here is derived from an EMBL/GenBank/DDBJ whole genome shotgun (WGS) entry which is preliminary data.</text>
</comment>
<name>A0A084INE1_SALHC</name>
<feature type="active site" evidence="5">
    <location>
        <position position="263"/>
    </location>
</feature>
<evidence type="ECO:0000256" key="5">
    <source>
        <dbReference type="PIRSR" id="PIRSR036492-1"/>
    </source>
</evidence>
<dbReference type="GO" id="GO:0004029">
    <property type="term" value="F:aldehyde dehydrogenase (NAD+) activity"/>
    <property type="evidence" value="ECO:0007669"/>
    <property type="project" value="TreeGrafter"/>
</dbReference>
<dbReference type="FunFam" id="3.40.605.10:FF:000004">
    <property type="entry name" value="Aldehyde dehydrogenase"/>
    <property type="match status" value="1"/>
</dbReference>
<evidence type="ECO:0000313" key="9">
    <source>
        <dbReference type="EMBL" id="KEZ78225.1"/>
    </source>
</evidence>
<evidence type="ECO:0000256" key="4">
    <source>
        <dbReference type="PIRNR" id="PIRNR036492"/>
    </source>
</evidence>
<reference evidence="9 10" key="1">
    <citation type="submission" date="2013-03" db="EMBL/GenBank/DDBJ databases">
        <title>Salinisphaera hydrothermalis C41B8 Genome Sequencing.</title>
        <authorList>
            <person name="Li C."/>
            <person name="Lai Q."/>
            <person name="Shao Z."/>
        </authorList>
    </citation>
    <scope>NUCLEOTIDE SEQUENCE [LARGE SCALE GENOMIC DNA]</scope>
    <source>
        <strain evidence="9 10">C41B8</strain>
    </source>
</reference>
<organism evidence="9 10">
    <name type="scientific">Salinisphaera hydrothermalis (strain C41B8)</name>
    <dbReference type="NCBI Taxonomy" id="1304275"/>
    <lineage>
        <taxon>Bacteria</taxon>
        <taxon>Pseudomonadati</taxon>
        <taxon>Pseudomonadota</taxon>
        <taxon>Gammaproteobacteria</taxon>
        <taxon>Salinisphaerales</taxon>
        <taxon>Salinisphaeraceae</taxon>
        <taxon>Salinisphaera</taxon>
    </lineage>
</organism>
<dbReference type="RefSeq" id="WP_037335715.1">
    <property type="nucleotide sequence ID" value="NZ_APNK01000006.1"/>
</dbReference>
<gene>
    <name evidence="9" type="ORF">C41B8_06557</name>
</gene>
<dbReference type="InterPro" id="IPR016163">
    <property type="entry name" value="Ald_DH_C"/>
</dbReference>
<dbReference type="GO" id="GO:0006081">
    <property type="term" value="P:aldehyde metabolic process"/>
    <property type="evidence" value="ECO:0007669"/>
    <property type="project" value="InterPro"/>
</dbReference>
<evidence type="ECO:0000256" key="1">
    <source>
        <dbReference type="ARBA" id="ARBA00009986"/>
    </source>
</evidence>